<comment type="cofactor">
    <cofactor evidence="1">
        <name>Mg(2+)</name>
        <dbReference type="ChEBI" id="CHEBI:18420"/>
    </cofactor>
</comment>
<dbReference type="InterPro" id="IPR013029">
    <property type="entry name" value="YchF_C"/>
</dbReference>
<dbReference type="NCBIfam" id="TIGR00092">
    <property type="entry name" value="redox-regulated ATPase YchF"/>
    <property type="match status" value="1"/>
</dbReference>
<proteinExistence type="inferred from homology"/>
<organism evidence="9 10">
    <name type="scientific">Puia dinghuensis</name>
    <dbReference type="NCBI Taxonomy" id="1792502"/>
    <lineage>
        <taxon>Bacteria</taxon>
        <taxon>Pseudomonadati</taxon>
        <taxon>Bacteroidota</taxon>
        <taxon>Chitinophagia</taxon>
        <taxon>Chitinophagales</taxon>
        <taxon>Chitinophagaceae</taxon>
        <taxon>Puia</taxon>
    </lineage>
</organism>
<evidence type="ECO:0000256" key="3">
    <source>
        <dbReference type="ARBA" id="ARBA00022741"/>
    </source>
</evidence>
<dbReference type="PRINTS" id="PR00326">
    <property type="entry name" value="GTP1OBG"/>
</dbReference>
<evidence type="ECO:0000256" key="6">
    <source>
        <dbReference type="HAMAP-Rule" id="MF_00944"/>
    </source>
</evidence>
<dbReference type="Pfam" id="PF06071">
    <property type="entry name" value="YchF-GTPase_C"/>
    <property type="match status" value="1"/>
</dbReference>
<feature type="domain" description="OBG-type G" evidence="7">
    <location>
        <begin position="14"/>
        <end position="269"/>
    </location>
</feature>
<dbReference type="FunFam" id="1.10.150.300:FF:000001">
    <property type="entry name" value="Ribosome-binding ATPase YchF"/>
    <property type="match status" value="1"/>
</dbReference>
<dbReference type="AlphaFoldDB" id="A0A8J2UCG5"/>
<accession>A0A8J2UCG5</accession>
<protein>
    <recommendedName>
        <fullName evidence="6">Ribosome-binding ATPase YchF</fullName>
    </recommendedName>
</protein>
<evidence type="ECO:0000259" key="8">
    <source>
        <dbReference type="PROSITE" id="PS51880"/>
    </source>
</evidence>
<dbReference type="Pfam" id="PF01926">
    <property type="entry name" value="MMR_HSR1"/>
    <property type="match status" value="1"/>
</dbReference>
<keyword evidence="2" id="KW-0479">Metal-binding</keyword>
<dbReference type="GO" id="GO:0046872">
    <property type="term" value="F:metal ion binding"/>
    <property type="evidence" value="ECO:0007669"/>
    <property type="project" value="UniProtKB-KW"/>
</dbReference>
<dbReference type="InterPro" id="IPR041706">
    <property type="entry name" value="YchF_N"/>
</dbReference>
<evidence type="ECO:0000259" key="7">
    <source>
        <dbReference type="PROSITE" id="PS51710"/>
    </source>
</evidence>
<dbReference type="Gene3D" id="3.10.20.30">
    <property type="match status" value="1"/>
</dbReference>
<dbReference type="GO" id="GO:0005737">
    <property type="term" value="C:cytoplasm"/>
    <property type="evidence" value="ECO:0007669"/>
    <property type="project" value="TreeGrafter"/>
</dbReference>
<feature type="binding site" evidence="6">
    <location>
        <begin position="23"/>
        <end position="28"/>
    </location>
    <ligand>
        <name>ATP</name>
        <dbReference type="ChEBI" id="CHEBI:30616"/>
    </ligand>
</feature>
<dbReference type="InterPro" id="IPR012676">
    <property type="entry name" value="TGS-like"/>
</dbReference>
<keyword evidence="3 6" id="KW-0547">Nucleotide-binding</keyword>
<dbReference type="InterPro" id="IPR006073">
    <property type="entry name" value="GTP-bd"/>
</dbReference>
<dbReference type="PIRSF" id="PIRSF006641">
    <property type="entry name" value="CHP00092"/>
    <property type="match status" value="1"/>
</dbReference>
<dbReference type="Proteomes" id="UP000607559">
    <property type="component" value="Unassembled WGS sequence"/>
</dbReference>
<reference evidence="9" key="1">
    <citation type="journal article" date="2014" name="Int. J. Syst. Evol. Microbiol.">
        <title>Complete genome sequence of Corynebacterium casei LMG S-19264T (=DSM 44701T), isolated from a smear-ripened cheese.</title>
        <authorList>
            <consortium name="US DOE Joint Genome Institute (JGI-PGF)"/>
            <person name="Walter F."/>
            <person name="Albersmeier A."/>
            <person name="Kalinowski J."/>
            <person name="Ruckert C."/>
        </authorList>
    </citation>
    <scope>NUCLEOTIDE SEQUENCE</scope>
    <source>
        <strain evidence="9">CGMCC 1.15448</strain>
    </source>
</reference>
<keyword evidence="5" id="KW-0460">Magnesium</keyword>
<dbReference type="InterPro" id="IPR004095">
    <property type="entry name" value="TGS"/>
</dbReference>
<evidence type="ECO:0000256" key="1">
    <source>
        <dbReference type="ARBA" id="ARBA00001946"/>
    </source>
</evidence>
<dbReference type="GO" id="GO:0005525">
    <property type="term" value="F:GTP binding"/>
    <property type="evidence" value="ECO:0007669"/>
    <property type="project" value="InterPro"/>
</dbReference>
<dbReference type="EMBL" id="BMJC01000002">
    <property type="protein sequence ID" value="GGA96505.1"/>
    <property type="molecule type" value="Genomic_DNA"/>
</dbReference>
<name>A0A8J2UCG5_9BACT</name>
<dbReference type="PANTHER" id="PTHR23305">
    <property type="entry name" value="OBG GTPASE FAMILY"/>
    <property type="match status" value="1"/>
</dbReference>
<keyword evidence="4 6" id="KW-0067">ATP-binding</keyword>
<dbReference type="FunFam" id="3.10.20.30:FF:000001">
    <property type="entry name" value="Ribosome-binding ATPase YchF"/>
    <property type="match status" value="1"/>
</dbReference>
<evidence type="ECO:0000256" key="4">
    <source>
        <dbReference type="ARBA" id="ARBA00022840"/>
    </source>
</evidence>
<gene>
    <name evidence="6 9" type="primary">ychF</name>
    <name evidence="9" type="ORF">GCM10011511_19730</name>
</gene>
<dbReference type="InterPro" id="IPR031167">
    <property type="entry name" value="G_OBG"/>
</dbReference>
<evidence type="ECO:0000313" key="9">
    <source>
        <dbReference type="EMBL" id="GGA96505.1"/>
    </source>
</evidence>
<evidence type="ECO:0000313" key="10">
    <source>
        <dbReference type="Proteomes" id="UP000607559"/>
    </source>
</evidence>
<dbReference type="PROSITE" id="PS51710">
    <property type="entry name" value="G_OBG"/>
    <property type="match status" value="1"/>
</dbReference>
<evidence type="ECO:0000256" key="2">
    <source>
        <dbReference type="ARBA" id="ARBA00022723"/>
    </source>
</evidence>
<dbReference type="SUPFAM" id="SSF52540">
    <property type="entry name" value="P-loop containing nucleoside triphosphate hydrolases"/>
    <property type="match status" value="1"/>
</dbReference>
<dbReference type="Gene3D" id="1.10.150.300">
    <property type="entry name" value="TGS-like domain"/>
    <property type="match status" value="1"/>
</dbReference>
<dbReference type="InterPro" id="IPR027417">
    <property type="entry name" value="P-loop_NTPase"/>
</dbReference>
<keyword evidence="10" id="KW-1185">Reference proteome</keyword>
<dbReference type="PANTHER" id="PTHR23305:SF18">
    <property type="entry name" value="OBG-TYPE G DOMAIN-CONTAINING PROTEIN"/>
    <property type="match status" value="1"/>
</dbReference>
<dbReference type="InterPro" id="IPR012675">
    <property type="entry name" value="Beta-grasp_dom_sf"/>
</dbReference>
<comment type="caution">
    <text evidence="9">The sequence shown here is derived from an EMBL/GenBank/DDBJ whole genome shotgun (WGS) entry which is preliminary data.</text>
</comment>
<dbReference type="GO" id="GO:0016887">
    <property type="term" value="F:ATP hydrolysis activity"/>
    <property type="evidence" value="ECO:0007669"/>
    <property type="project" value="UniProtKB-UniRule"/>
</dbReference>
<dbReference type="CDD" id="cd04867">
    <property type="entry name" value="TGS_YchF_OLA1"/>
    <property type="match status" value="1"/>
</dbReference>
<dbReference type="GO" id="GO:0043023">
    <property type="term" value="F:ribosomal large subunit binding"/>
    <property type="evidence" value="ECO:0007669"/>
    <property type="project" value="UniProtKB-UniRule"/>
</dbReference>
<evidence type="ECO:0000256" key="5">
    <source>
        <dbReference type="ARBA" id="ARBA00022842"/>
    </source>
</evidence>
<sequence>MPNIAASKKDFMALQAGIVGLPNVGKSTLFNAVSNSAKAQASNYRFCTIEPNTGLVDVPDERLDKLAGFVKPERIVPTQVAIVDIAGLVRGASKGEGLGNKFLANIREVDAIIHVIRCFEDENILRDEGPINPVGDKEIIDTELQLKDLESVEKKFSRVEKMLKTGDPKIKAEYETLKRCKDHLEQGKSIRELSLSKEERTAIADLFLLTEKSVLYVANVDEASMHTGNKFSEALKAAVAGENAQVIVMNNSIEAQISEMEDPADRELFMEEYKMTEPALSKLIRSVYKLLDLATYFTAGVQEVRAWTIHEGWKAPQAASVIHTDFEKGFIKAEVIAYKDFIQYGSEAAARDAGKLRIEGKDYVVKDGDVMHFRFNV</sequence>
<dbReference type="HAMAP" id="MF_00944">
    <property type="entry name" value="YchF_OLA1_ATPase"/>
    <property type="match status" value="1"/>
</dbReference>
<reference evidence="9" key="2">
    <citation type="submission" date="2020-09" db="EMBL/GenBank/DDBJ databases">
        <authorList>
            <person name="Sun Q."/>
            <person name="Zhou Y."/>
        </authorList>
    </citation>
    <scope>NUCLEOTIDE SEQUENCE</scope>
    <source>
        <strain evidence="9">CGMCC 1.15448</strain>
    </source>
</reference>
<dbReference type="CDD" id="cd01900">
    <property type="entry name" value="YchF"/>
    <property type="match status" value="1"/>
</dbReference>
<dbReference type="InterPro" id="IPR023192">
    <property type="entry name" value="TGS-like_dom_sf"/>
</dbReference>
<comment type="function">
    <text evidence="6">ATPase that binds to both the 70S ribosome and the 50S ribosomal subunit in a nucleotide-independent manner.</text>
</comment>
<dbReference type="InterPro" id="IPR004396">
    <property type="entry name" value="ATPase_YchF/OLA1"/>
</dbReference>
<comment type="similarity">
    <text evidence="6">Belongs to the TRAFAC class OBG-HflX-like GTPase superfamily. OBG GTPase family. YchF/OLA1 subfamily.</text>
</comment>
<dbReference type="SUPFAM" id="SSF81271">
    <property type="entry name" value="TGS-like"/>
    <property type="match status" value="1"/>
</dbReference>
<feature type="domain" description="TGS" evidence="8">
    <location>
        <begin position="292"/>
        <end position="375"/>
    </location>
</feature>
<dbReference type="Gene3D" id="3.40.50.300">
    <property type="entry name" value="P-loop containing nucleotide triphosphate hydrolases"/>
    <property type="match status" value="1"/>
</dbReference>
<dbReference type="GO" id="GO:0005524">
    <property type="term" value="F:ATP binding"/>
    <property type="evidence" value="ECO:0007669"/>
    <property type="project" value="UniProtKB-UniRule"/>
</dbReference>
<dbReference type="PROSITE" id="PS51880">
    <property type="entry name" value="TGS"/>
    <property type="match status" value="1"/>
</dbReference>